<sequence length="79" mass="8758">MAVDSSCSRRLIPSTSRSRDYGYKKSGDRLRGREKMRAVYFNTLSSAGKFPNSPDWDRISRDFASECSIPGDGDALGGF</sequence>
<comment type="caution">
    <text evidence="2">The sequence shown here is derived from an EMBL/GenBank/DDBJ whole genome shotgun (WGS) entry which is preliminary data.</text>
</comment>
<evidence type="ECO:0000313" key="2">
    <source>
        <dbReference type="EMBL" id="KAK9709449.1"/>
    </source>
</evidence>
<dbReference type="Proteomes" id="UP001458880">
    <property type="component" value="Unassembled WGS sequence"/>
</dbReference>
<feature type="region of interest" description="Disordered" evidence="1">
    <location>
        <begin position="1"/>
        <end position="29"/>
    </location>
</feature>
<keyword evidence="3" id="KW-1185">Reference proteome</keyword>
<gene>
    <name evidence="2" type="ORF">QE152_g26609</name>
</gene>
<feature type="compositionally biased region" description="Polar residues" evidence="1">
    <location>
        <begin position="1"/>
        <end position="16"/>
    </location>
</feature>
<evidence type="ECO:0000313" key="3">
    <source>
        <dbReference type="Proteomes" id="UP001458880"/>
    </source>
</evidence>
<evidence type="ECO:0000256" key="1">
    <source>
        <dbReference type="SAM" id="MobiDB-lite"/>
    </source>
</evidence>
<feature type="compositionally biased region" description="Basic and acidic residues" evidence="1">
    <location>
        <begin position="17"/>
        <end position="29"/>
    </location>
</feature>
<organism evidence="2 3">
    <name type="scientific">Popillia japonica</name>
    <name type="common">Japanese beetle</name>
    <dbReference type="NCBI Taxonomy" id="7064"/>
    <lineage>
        <taxon>Eukaryota</taxon>
        <taxon>Metazoa</taxon>
        <taxon>Ecdysozoa</taxon>
        <taxon>Arthropoda</taxon>
        <taxon>Hexapoda</taxon>
        <taxon>Insecta</taxon>
        <taxon>Pterygota</taxon>
        <taxon>Neoptera</taxon>
        <taxon>Endopterygota</taxon>
        <taxon>Coleoptera</taxon>
        <taxon>Polyphaga</taxon>
        <taxon>Scarabaeiformia</taxon>
        <taxon>Scarabaeidae</taxon>
        <taxon>Rutelinae</taxon>
        <taxon>Popillia</taxon>
    </lineage>
</organism>
<dbReference type="EMBL" id="JASPKY010000309">
    <property type="protein sequence ID" value="KAK9709449.1"/>
    <property type="molecule type" value="Genomic_DNA"/>
</dbReference>
<dbReference type="AlphaFoldDB" id="A0AAW1JXR0"/>
<accession>A0AAW1JXR0</accession>
<proteinExistence type="predicted"/>
<protein>
    <submittedName>
        <fullName evidence="2">Uncharacterized protein</fullName>
    </submittedName>
</protein>
<name>A0AAW1JXR0_POPJA</name>
<reference evidence="2 3" key="1">
    <citation type="journal article" date="2024" name="BMC Genomics">
        <title>De novo assembly and annotation of Popillia japonica's genome with initial clues to its potential as an invasive pest.</title>
        <authorList>
            <person name="Cucini C."/>
            <person name="Boschi S."/>
            <person name="Funari R."/>
            <person name="Cardaioli E."/>
            <person name="Iannotti N."/>
            <person name="Marturano G."/>
            <person name="Paoli F."/>
            <person name="Bruttini M."/>
            <person name="Carapelli A."/>
            <person name="Frati F."/>
            <person name="Nardi F."/>
        </authorList>
    </citation>
    <scope>NUCLEOTIDE SEQUENCE [LARGE SCALE GENOMIC DNA]</scope>
    <source>
        <strain evidence="2">DMR45628</strain>
    </source>
</reference>